<evidence type="ECO:0000256" key="3">
    <source>
        <dbReference type="ARBA" id="ARBA00022853"/>
    </source>
</evidence>
<evidence type="ECO:0000256" key="1">
    <source>
        <dbReference type="ARBA" id="ARBA00001947"/>
    </source>
</evidence>
<feature type="region of interest" description="Disordered" evidence="4">
    <location>
        <begin position="663"/>
        <end position="700"/>
    </location>
</feature>
<feature type="signal peptide" evidence="5">
    <location>
        <begin position="1"/>
        <end position="32"/>
    </location>
</feature>
<gene>
    <name evidence="8" type="primary">LOC104726696</name>
</gene>
<keyword evidence="2" id="KW-0678">Repressor</keyword>
<accession>A0ABM0UNX4</accession>
<dbReference type="InterPro" id="IPR023696">
    <property type="entry name" value="Ureohydrolase_dom_sf"/>
</dbReference>
<feature type="domain" description="Histone deacetylase" evidence="6">
    <location>
        <begin position="86"/>
        <end position="386"/>
    </location>
</feature>
<dbReference type="SUPFAM" id="SSF52768">
    <property type="entry name" value="Arginase/deacetylase"/>
    <property type="match status" value="1"/>
</dbReference>
<evidence type="ECO:0000313" key="7">
    <source>
        <dbReference type="Proteomes" id="UP000694864"/>
    </source>
</evidence>
<dbReference type="InterPro" id="IPR000286">
    <property type="entry name" value="HDACs"/>
</dbReference>
<keyword evidence="3" id="KW-0156">Chromatin regulator</keyword>
<feature type="chain" id="PRO_5047511865" evidence="5">
    <location>
        <begin position="33"/>
        <end position="832"/>
    </location>
</feature>
<evidence type="ECO:0000256" key="2">
    <source>
        <dbReference type="ARBA" id="ARBA00022491"/>
    </source>
</evidence>
<dbReference type="PRINTS" id="PR01270">
    <property type="entry name" value="HDASUPER"/>
</dbReference>
<sequence>MRCQTSIGRVASFRVQSVLFLLLLDPLPSLTALRKIRLSHLSKITMAGESSGKDCDGKAAGKIQRKLGLVYDETMCKHDTPDGEVHVECPDRIRVIWEKLQLAGVTQRCMVLGGTKAEDKHLKLVHTKKHVNLVKNISTKQRDSRRDKIASQLDSIYMNRGSSEAAYLAAGSVVKVAEKVAEGELDSGFAIVRPPGHHAEADEAMGFCLFNNVAVAASYLLNQRPDLGIKKILIVDWDIHHGNGTQKMFWKDPHVLVFSVHRHDHGSFYPSGDDGDYNMVGEGPGEGFNINVPWEQGGCGDADYLAAWDHILIPVAKGFNPDFILVSAGVDAAINDPLGGCCVTPYGYSVMLKKLMEFAQGKIVLALEGGYNLESMAKSALACVQVLLEEKTTQWSSGAYPLESTWRVIQAVRKRLCAYWPSLADKLSSKLINQKTRTPVGNLSSCLPSSTVSGARAEGPNLTVLPSLESTSHLLPHSHLSVAKKRKAPASGSTLSYRFSEMEDVMVDKVLPSFHEELKGMEFEERIAFGKESSLKAILMFDHLAQENRELRYKCSAASDALMASNENLKNLSAERNSADALFRREVEELKSLLAARDGELEASRKELKAKKKELETKEKARLMLVRAREDDIRGLRAKIGSLVQERDEAVVKAEHLDKELQDDRLRNRVGNGSHESNEDMDSDKLEPMSQEFNEDTDSEDLQSLEDFKKTWERIRENWITSIKNLKQVGILATIASGITNQYQVYRRWERQGTLLGWELEVAAEKYHNLRAFLDKVGQSDVYPSVEVYEKSWNDVLASHRPPVVTREDASSPAVTVSTKRKNRKRVRRNDS</sequence>
<organism evidence="7 8">
    <name type="scientific">Camelina sativa</name>
    <name type="common">False flax</name>
    <name type="synonym">Myagrum sativum</name>
    <dbReference type="NCBI Taxonomy" id="90675"/>
    <lineage>
        <taxon>Eukaryota</taxon>
        <taxon>Viridiplantae</taxon>
        <taxon>Streptophyta</taxon>
        <taxon>Embryophyta</taxon>
        <taxon>Tracheophyta</taxon>
        <taxon>Spermatophyta</taxon>
        <taxon>Magnoliopsida</taxon>
        <taxon>eudicotyledons</taxon>
        <taxon>Gunneridae</taxon>
        <taxon>Pentapetalae</taxon>
        <taxon>rosids</taxon>
        <taxon>malvids</taxon>
        <taxon>Brassicales</taxon>
        <taxon>Brassicaceae</taxon>
        <taxon>Camelineae</taxon>
        <taxon>Camelina</taxon>
    </lineage>
</organism>
<name>A0ABM0UNX4_CAMSA</name>
<dbReference type="RefSeq" id="XP_010443925.2">
    <property type="nucleotide sequence ID" value="XM_010445623.2"/>
</dbReference>
<proteinExistence type="predicted"/>
<dbReference type="PANTHER" id="PTHR10625:SF25">
    <property type="entry name" value="HISTONE DEACETYLASE 18-RELATED"/>
    <property type="match status" value="1"/>
</dbReference>
<evidence type="ECO:0000256" key="4">
    <source>
        <dbReference type="SAM" id="MobiDB-lite"/>
    </source>
</evidence>
<dbReference type="Proteomes" id="UP000694864">
    <property type="component" value="Chromosome 11"/>
</dbReference>
<reference evidence="8" key="2">
    <citation type="submission" date="2025-08" db="UniProtKB">
        <authorList>
            <consortium name="RefSeq"/>
        </authorList>
    </citation>
    <scope>IDENTIFICATION</scope>
    <source>
        <tissue evidence="8">Leaf</tissue>
    </source>
</reference>
<dbReference type="PANTHER" id="PTHR10625">
    <property type="entry name" value="HISTONE DEACETYLASE HDAC1-RELATED"/>
    <property type="match status" value="1"/>
</dbReference>
<dbReference type="GeneID" id="104726696"/>
<dbReference type="Gene3D" id="3.40.800.20">
    <property type="entry name" value="Histone deacetylase domain"/>
    <property type="match status" value="1"/>
</dbReference>
<reference evidence="7" key="1">
    <citation type="journal article" date="2014" name="Nat. Commun.">
        <title>The emerging biofuel crop Camelina sativa retains a highly undifferentiated hexaploid genome structure.</title>
        <authorList>
            <person name="Kagale S."/>
            <person name="Koh C."/>
            <person name="Nixon J."/>
            <person name="Bollina V."/>
            <person name="Clarke W.E."/>
            <person name="Tuteja R."/>
            <person name="Spillane C."/>
            <person name="Robinson S.J."/>
            <person name="Links M.G."/>
            <person name="Clarke C."/>
            <person name="Higgins E.E."/>
            <person name="Huebert T."/>
            <person name="Sharpe A.G."/>
            <person name="Parkin I.A."/>
        </authorList>
    </citation>
    <scope>NUCLEOTIDE SEQUENCE [LARGE SCALE GENOMIC DNA]</scope>
    <source>
        <strain evidence="7">cv. DH55</strain>
    </source>
</reference>
<dbReference type="InterPro" id="IPR023801">
    <property type="entry name" value="His_deacetylse_dom"/>
</dbReference>
<comment type="cofactor">
    <cofactor evidence="1">
        <name>Zn(2+)</name>
        <dbReference type="ChEBI" id="CHEBI:29105"/>
    </cofactor>
</comment>
<feature type="compositionally biased region" description="Basic residues" evidence="4">
    <location>
        <begin position="819"/>
        <end position="832"/>
    </location>
</feature>
<evidence type="ECO:0000313" key="8">
    <source>
        <dbReference type="RefSeq" id="XP_010443925.2"/>
    </source>
</evidence>
<feature type="region of interest" description="Disordered" evidence="4">
    <location>
        <begin position="804"/>
        <end position="832"/>
    </location>
</feature>
<keyword evidence="5" id="KW-0732">Signal</keyword>
<dbReference type="InterPro" id="IPR037138">
    <property type="entry name" value="His_deacetylse_dom_sf"/>
</dbReference>
<dbReference type="Pfam" id="PF00850">
    <property type="entry name" value="Hist_deacetyl"/>
    <property type="match status" value="1"/>
</dbReference>
<protein>
    <submittedName>
        <fullName evidence="8">Histone deacetylase 18-like</fullName>
    </submittedName>
</protein>
<keyword evidence="7" id="KW-1185">Reference proteome</keyword>
<evidence type="ECO:0000256" key="5">
    <source>
        <dbReference type="SAM" id="SignalP"/>
    </source>
</evidence>
<evidence type="ECO:0000259" key="6">
    <source>
        <dbReference type="Pfam" id="PF00850"/>
    </source>
</evidence>